<dbReference type="CDD" id="cd00599">
    <property type="entry name" value="GH25_muramidase"/>
    <property type="match status" value="1"/>
</dbReference>
<dbReference type="InterPro" id="IPR006311">
    <property type="entry name" value="TAT_signal"/>
</dbReference>
<comment type="similarity">
    <text evidence="1">Belongs to the glycosyl hydrolase 25 family.</text>
</comment>
<dbReference type="KEGG" id="ksk:KSE_08090"/>
<keyword evidence="3" id="KW-0732">Signal</keyword>
<keyword evidence="5" id="KW-1185">Reference proteome</keyword>
<keyword evidence="4" id="KW-0326">Glycosidase</keyword>
<dbReference type="EMBL" id="AP010968">
    <property type="protein sequence ID" value="BAJ26648.1"/>
    <property type="molecule type" value="Genomic_DNA"/>
</dbReference>
<feature type="region of interest" description="Disordered" evidence="2">
    <location>
        <begin position="55"/>
        <end position="77"/>
    </location>
</feature>
<feature type="compositionally biased region" description="Basic and acidic residues" evidence="2">
    <location>
        <begin position="60"/>
        <end position="76"/>
    </location>
</feature>
<dbReference type="PANTHER" id="PTHR34135:SF2">
    <property type="entry name" value="LYSOZYME"/>
    <property type="match status" value="1"/>
</dbReference>
<sequence length="271" mass="29196">MKPFPRPARAGRSRPHRRAPLRAAAVLATACALALPGLLPAAGTAGAAGGPQTYQVRGFDSSHHNHETKDAGDRPYDWPAVVRGGQDFVYLKATDGRTGRDGWFSRDLAGARTAGLIHGAYHYFQAGQDGAAQAEHFLDTLHAAGHTGAKPGELPPALDLEECERDGHRLEIAQVKAFLQRVERATGSAPVVYTRRDVVDDCLGGTKDLSAHPAWLARYSTTEPRPLPGATGWDFWQYSEQTKVPGTAGLPMDADVFHGDRAALRRLAHLD</sequence>
<dbReference type="HOGENOM" id="CLU_044973_3_1_11"/>
<dbReference type="InterPro" id="IPR017853">
    <property type="entry name" value="GH"/>
</dbReference>
<gene>
    <name evidence="4" type="ordered locus">KSE_08090</name>
</gene>
<dbReference type="InterPro" id="IPR002053">
    <property type="entry name" value="Glyco_hydro_25"/>
</dbReference>
<dbReference type="AlphaFoldDB" id="E4N617"/>
<dbReference type="SUPFAM" id="SSF51445">
    <property type="entry name" value="(Trans)glycosidases"/>
    <property type="match status" value="1"/>
</dbReference>
<evidence type="ECO:0000256" key="2">
    <source>
        <dbReference type="SAM" id="MobiDB-lite"/>
    </source>
</evidence>
<dbReference type="Gene3D" id="3.20.20.80">
    <property type="entry name" value="Glycosidases"/>
    <property type="match status" value="1"/>
</dbReference>
<feature type="signal peptide" evidence="3">
    <location>
        <begin position="1"/>
        <end position="47"/>
    </location>
</feature>
<dbReference type="RefSeq" id="WP_014133967.1">
    <property type="nucleotide sequence ID" value="NC_016109.1"/>
</dbReference>
<evidence type="ECO:0000313" key="4">
    <source>
        <dbReference type="EMBL" id="BAJ26648.1"/>
    </source>
</evidence>
<evidence type="ECO:0000313" key="5">
    <source>
        <dbReference type="Proteomes" id="UP000007076"/>
    </source>
</evidence>
<dbReference type="GO" id="GO:0009253">
    <property type="term" value="P:peptidoglycan catabolic process"/>
    <property type="evidence" value="ECO:0007669"/>
    <property type="project" value="InterPro"/>
</dbReference>
<dbReference type="GO" id="GO:0016998">
    <property type="term" value="P:cell wall macromolecule catabolic process"/>
    <property type="evidence" value="ECO:0007669"/>
    <property type="project" value="InterPro"/>
</dbReference>
<dbReference type="PROSITE" id="PS51904">
    <property type="entry name" value="GLYCOSYL_HYDROL_F25_2"/>
    <property type="match status" value="1"/>
</dbReference>
<evidence type="ECO:0000256" key="3">
    <source>
        <dbReference type="SAM" id="SignalP"/>
    </source>
</evidence>
<dbReference type="eggNOG" id="COG3757">
    <property type="taxonomic scope" value="Bacteria"/>
</dbReference>
<accession>E4N617</accession>
<dbReference type="Proteomes" id="UP000007076">
    <property type="component" value="Chromosome"/>
</dbReference>
<keyword evidence="4" id="KW-0378">Hydrolase</keyword>
<name>E4N617_KITSK</name>
<evidence type="ECO:0000256" key="1">
    <source>
        <dbReference type="ARBA" id="ARBA00010646"/>
    </source>
</evidence>
<reference evidence="4 5" key="1">
    <citation type="journal article" date="2010" name="DNA Res.">
        <title>Genome sequence of Kitasatospora setae NBRC 14216T: an evolutionary snapshot of the family Streptomycetaceae.</title>
        <authorList>
            <person name="Ichikawa N."/>
            <person name="Oguchi A."/>
            <person name="Ikeda H."/>
            <person name="Ishikawa J."/>
            <person name="Kitani S."/>
            <person name="Watanabe Y."/>
            <person name="Nakamura S."/>
            <person name="Katano Y."/>
            <person name="Kishi E."/>
            <person name="Sasagawa M."/>
            <person name="Ankai A."/>
            <person name="Fukui S."/>
            <person name="Hashimoto Y."/>
            <person name="Kamata S."/>
            <person name="Otoguro M."/>
            <person name="Tanikawa S."/>
            <person name="Nihira T."/>
            <person name="Horinouchi S."/>
            <person name="Ohnishi Y."/>
            <person name="Hayakawa M."/>
            <person name="Kuzuyama T."/>
            <person name="Arisawa A."/>
            <person name="Nomoto F."/>
            <person name="Miura H."/>
            <person name="Takahashi Y."/>
            <person name="Fujita N."/>
        </authorList>
    </citation>
    <scope>NUCLEOTIDE SEQUENCE [LARGE SCALE GENOMIC DNA]</scope>
    <source>
        <strain evidence="5">ATCC 33774 / DSM 43861 / JCM 3304 / KCC A-0304 / NBRC 14216 / KM-6054</strain>
    </source>
</reference>
<dbReference type="GO" id="GO:0016052">
    <property type="term" value="P:carbohydrate catabolic process"/>
    <property type="evidence" value="ECO:0007669"/>
    <property type="project" value="TreeGrafter"/>
</dbReference>
<dbReference type="PATRIC" id="fig|452652.3.peg.797"/>
<organism evidence="4 5">
    <name type="scientific">Kitasatospora setae (strain ATCC 33774 / DSM 43861 / JCM 3304 / KCC A-0304 / NBRC 14216 / KM-6054)</name>
    <name type="common">Streptomyces setae</name>
    <dbReference type="NCBI Taxonomy" id="452652"/>
    <lineage>
        <taxon>Bacteria</taxon>
        <taxon>Bacillati</taxon>
        <taxon>Actinomycetota</taxon>
        <taxon>Actinomycetes</taxon>
        <taxon>Kitasatosporales</taxon>
        <taxon>Streptomycetaceae</taxon>
        <taxon>Kitasatospora</taxon>
    </lineage>
</organism>
<dbReference type="GO" id="GO:0003796">
    <property type="term" value="F:lysozyme activity"/>
    <property type="evidence" value="ECO:0007669"/>
    <property type="project" value="UniProtKB-EC"/>
</dbReference>
<dbReference type="Pfam" id="PF01183">
    <property type="entry name" value="Glyco_hydro_25"/>
    <property type="match status" value="1"/>
</dbReference>
<dbReference type="PANTHER" id="PTHR34135">
    <property type="entry name" value="LYSOZYME"/>
    <property type="match status" value="1"/>
</dbReference>
<dbReference type="EC" id="3.2.1.17" evidence="4"/>
<feature type="chain" id="PRO_5003186389" evidence="3">
    <location>
        <begin position="48"/>
        <end position="271"/>
    </location>
</feature>
<proteinExistence type="inferred from homology"/>
<dbReference type="PROSITE" id="PS51318">
    <property type="entry name" value="TAT"/>
    <property type="match status" value="1"/>
</dbReference>
<protein>
    <submittedName>
        <fullName evidence="4">Putative lysozyme</fullName>
        <ecNumber evidence="4">3.2.1.17</ecNumber>
    </submittedName>
</protein>
<dbReference type="CAZy" id="GH25">
    <property type="family name" value="Glycoside Hydrolase Family 25"/>
</dbReference>